<comment type="caution">
    <text evidence="1">The sequence shown here is derived from an EMBL/GenBank/DDBJ whole genome shotgun (WGS) entry which is preliminary data.</text>
</comment>
<feature type="non-terminal residue" evidence="1">
    <location>
        <position position="52"/>
    </location>
</feature>
<name>A0A8S3ZTZ1_9EUPU</name>
<keyword evidence="2" id="KW-1185">Reference proteome</keyword>
<dbReference type="AlphaFoldDB" id="A0A8S3ZTZ1"/>
<reference evidence="1" key="1">
    <citation type="submission" date="2021-04" db="EMBL/GenBank/DDBJ databases">
        <authorList>
            <consortium name="Molecular Ecology Group"/>
        </authorList>
    </citation>
    <scope>NUCLEOTIDE SEQUENCE</scope>
</reference>
<proteinExistence type="predicted"/>
<evidence type="ECO:0000313" key="2">
    <source>
        <dbReference type="Proteomes" id="UP000678393"/>
    </source>
</evidence>
<protein>
    <submittedName>
        <fullName evidence="1">Uncharacterized protein</fullName>
    </submittedName>
</protein>
<evidence type="ECO:0000313" key="1">
    <source>
        <dbReference type="EMBL" id="CAG5133007.1"/>
    </source>
</evidence>
<organism evidence="1 2">
    <name type="scientific">Candidula unifasciata</name>
    <dbReference type="NCBI Taxonomy" id="100452"/>
    <lineage>
        <taxon>Eukaryota</taxon>
        <taxon>Metazoa</taxon>
        <taxon>Spiralia</taxon>
        <taxon>Lophotrochozoa</taxon>
        <taxon>Mollusca</taxon>
        <taxon>Gastropoda</taxon>
        <taxon>Heterobranchia</taxon>
        <taxon>Euthyneura</taxon>
        <taxon>Panpulmonata</taxon>
        <taxon>Eupulmonata</taxon>
        <taxon>Stylommatophora</taxon>
        <taxon>Helicina</taxon>
        <taxon>Helicoidea</taxon>
        <taxon>Geomitridae</taxon>
        <taxon>Candidula</taxon>
    </lineage>
</organism>
<gene>
    <name evidence="1" type="ORF">CUNI_LOCUS18565</name>
</gene>
<accession>A0A8S3ZTZ1</accession>
<dbReference type="EMBL" id="CAJHNH020005824">
    <property type="protein sequence ID" value="CAG5133007.1"/>
    <property type="molecule type" value="Genomic_DNA"/>
</dbReference>
<dbReference type="Proteomes" id="UP000678393">
    <property type="component" value="Unassembled WGS sequence"/>
</dbReference>
<sequence length="52" mass="5920">MQTVCQLNWILRVPQGRGVWGTRTMFKKKIQCQNGNVTLNNSSDSPGQRREG</sequence>